<dbReference type="InterPro" id="IPR007345">
    <property type="entry name" value="Polysacch_pyruvyl_Trfase"/>
</dbReference>
<gene>
    <name evidence="2" type="ORF">PG2017B_1728</name>
</gene>
<dbReference type="AlphaFoldDB" id="A0A4Q5AJM2"/>
<dbReference type="GO" id="GO:0016740">
    <property type="term" value="F:transferase activity"/>
    <property type="evidence" value="ECO:0007669"/>
    <property type="project" value="UniProtKB-KW"/>
</dbReference>
<dbReference type="EMBL" id="RYUT01000004">
    <property type="protein sequence ID" value="RYQ29539.1"/>
    <property type="molecule type" value="Genomic_DNA"/>
</dbReference>
<proteinExistence type="predicted"/>
<organism evidence="2 3">
    <name type="scientific">Bifidobacterium pseudolongum subsp. globosum</name>
    <dbReference type="NCBI Taxonomy" id="1690"/>
    <lineage>
        <taxon>Bacteria</taxon>
        <taxon>Bacillati</taxon>
        <taxon>Actinomycetota</taxon>
        <taxon>Actinomycetes</taxon>
        <taxon>Bifidobacteriales</taxon>
        <taxon>Bifidobacteriaceae</taxon>
        <taxon>Bifidobacterium</taxon>
    </lineage>
</organism>
<accession>A0A4Q5AJM2</accession>
<comment type="caution">
    <text evidence="2">The sequence shown here is derived from an EMBL/GenBank/DDBJ whole genome shotgun (WGS) entry which is preliminary data.</text>
</comment>
<evidence type="ECO:0000313" key="3">
    <source>
        <dbReference type="Proteomes" id="UP000291920"/>
    </source>
</evidence>
<dbReference type="Proteomes" id="UP000291920">
    <property type="component" value="Unassembled WGS sequence"/>
</dbReference>
<dbReference type="RefSeq" id="WP_129871202.1">
    <property type="nucleotide sequence ID" value="NZ_RYUO01000004.1"/>
</dbReference>
<reference evidence="2 3" key="1">
    <citation type="submission" date="2018-12" db="EMBL/GenBank/DDBJ databases">
        <title>Unveiling genomic diversity among members of the Bifidobacterium pseudolongum species, a widely distributed gut commensal of the animal kingdom.</title>
        <authorList>
            <person name="Lugli G.A."/>
            <person name="Duranti S."/>
            <person name="Albert K."/>
            <person name="Mancabelli L."/>
            <person name="Napoli S."/>
            <person name="Viappiani A."/>
            <person name="Anzalone R."/>
            <person name="Longhi G."/>
            <person name="Milani C."/>
            <person name="Turroni F."/>
            <person name="Alessandri G."/>
            <person name="Sela D.A."/>
            <person name="Van Sinderen D."/>
            <person name="Ventura M."/>
        </authorList>
    </citation>
    <scope>NUCLEOTIDE SEQUENCE [LARGE SCALE GENOMIC DNA]</scope>
    <source>
        <strain evidence="2 3">2017B</strain>
    </source>
</reference>
<keyword evidence="2" id="KW-0808">Transferase</keyword>
<evidence type="ECO:0000313" key="2">
    <source>
        <dbReference type="EMBL" id="RYQ29539.1"/>
    </source>
</evidence>
<protein>
    <submittedName>
        <fullName evidence="2">Polysaccharide pyruvyl transferase</fullName>
    </submittedName>
</protein>
<feature type="domain" description="Polysaccharide pyruvyl transferase" evidence="1">
    <location>
        <begin position="18"/>
        <end position="302"/>
    </location>
</feature>
<dbReference type="Pfam" id="PF04230">
    <property type="entry name" value="PS_pyruv_trans"/>
    <property type="match status" value="1"/>
</dbReference>
<name>A0A4Q5AJM2_9BIFI</name>
<evidence type="ECO:0000259" key="1">
    <source>
        <dbReference type="Pfam" id="PF04230"/>
    </source>
</evidence>
<sequence>MQKNIEYYSILTINDPTNYGNRLQNYALQQVLSTYGPTTTIKQYNWLPSRAAYLKQRLSTFLRTKMLKLKASLNKPLTPSEHKLYNFIKFNEKYINDGLISETSFDGVRKSKHTEIKKVVIGSDQVWNYTFNLSNEDLKMRMGADFPAEKLISYAASIGLDSIEISKQEIFKEYISRIQHISMREKEACELIESICNVPATLVLDPTFLMTPEQWNHLFTGFTAQKKKYILTYFLGEPTAAQEEIINQYSRDHNCDILRINDERDPETYAAGPCEFVELIANSEFVFTDSYHACCFSIIFDKDFKVFNRNTKGMKNMNSRMRTLFRYFNLTDTMSEEDRIVLRDTLSHKKRLFELQQESKEWLNAALR</sequence>